<evidence type="ECO:0000313" key="11">
    <source>
        <dbReference type="Proteomes" id="UP001152562"/>
    </source>
</evidence>
<keyword evidence="2" id="KW-0964">Secreted</keyword>
<evidence type="ECO:0000256" key="1">
    <source>
        <dbReference type="ARBA" id="ARBA00004613"/>
    </source>
</evidence>
<evidence type="ECO:0000256" key="6">
    <source>
        <dbReference type="ARBA" id="ARBA00024195"/>
    </source>
</evidence>
<keyword evidence="5" id="KW-0325">Glycoprotein</keyword>
<dbReference type="FunFam" id="2.40.10.10:FF:000054">
    <property type="entry name" value="Complement C1r subcomponent"/>
    <property type="match status" value="1"/>
</dbReference>
<evidence type="ECO:0000259" key="9">
    <source>
        <dbReference type="PROSITE" id="PS50240"/>
    </source>
</evidence>
<feature type="region of interest" description="Disordered" evidence="7">
    <location>
        <begin position="483"/>
        <end position="515"/>
    </location>
</feature>
<feature type="domain" description="Peptidase S1" evidence="9">
    <location>
        <begin position="190"/>
        <end position="436"/>
    </location>
</feature>
<dbReference type="GO" id="GO:0006508">
    <property type="term" value="P:proteolysis"/>
    <property type="evidence" value="ECO:0007669"/>
    <property type="project" value="InterPro"/>
</dbReference>
<protein>
    <recommendedName>
        <fullName evidence="9">Peptidase S1 domain-containing protein</fullName>
    </recommendedName>
</protein>
<evidence type="ECO:0000256" key="3">
    <source>
        <dbReference type="ARBA" id="ARBA00022729"/>
    </source>
</evidence>
<comment type="similarity">
    <text evidence="6">Belongs to the peptidase S1 family. CLIP subfamily.</text>
</comment>
<evidence type="ECO:0000256" key="5">
    <source>
        <dbReference type="ARBA" id="ARBA00023180"/>
    </source>
</evidence>
<dbReference type="PROSITE" id="PS50240">
    <property type="entry name" value="TRYPSIN_DOM"/>
    <property type="match status" value="1"/>
</dbReference>
<dbReference type="PROSITE" id="PS00135">
    <property type="entry name" value="TRYPSIN_SER"/>
    <property type="match status" value="1"/>
</dbReference>
<dbReference type="Pfam" id="PF00089">
    <property type="entry name" value="Trypsin"/>
    <property type="match status" value="1"/>
</dbReference>
<evidence type="ECO:0000313" key="10">
    <source>
        <dbReference type="EMBL" id="CAH4036022.1"/>
    </source>
</evidence>
<dbReference type="Proteomes" id="UP001152562">
    <property type="component" value="Unassembled WGS sequence"/>
</dbReference>
<organism evidence="10 11">
    <name type="scientific">Pieris brassicae</name>
    <name type="common">White butterfly</name>
    <name type="synonym">Large white butterfly</name>
    <dbReference type="NCBI Taxonomy" id="7116"/>
    <lineage>
        <taxon>Eukaryota</taxon>
        <taxon>Metazoa</taxon>
        <taxon>Ecdysozoa</taxon>
        <taxon>Arthropoda</taxon>
        <taxon>Hexapoda</taxon>
        <taxon>Insecta</taxon>
        <taxon>Pterygota</taxon>
        <taxon>Neoptera</taxon>
        <taxon>Endopterygota</taxon>
        <taxon>Lepidoptera</taxon>
        <taxon>Glossata</taxon>
        <taxon>Ditrysia</taxon>
        <taxon>Papilionoidea</taxon>
        <taxon>Pieridae</taxon>
        <taxon>Pierinae</taxon>
        <taxon>Pieris</taxon>
    </lineage>
</organism>
<evidence type="ECO:0000256" key="2">
    <source>
        <dbReference type="ARBA" id="ARBA00022525"/>
    </source>
</evidence>
<dbReference type="InterPro" id="IPR033116">
    <property type="entry name" value="TRYPSIN_SER"/>
</dbReference>
<dbReference type="GO" id="GO:0004252">
    <property type="term" value="F:serine-type endopeptidase activity"/>
    <property type="evidence" value="ECO:0007669"/>
    <property type="project" value="InterPro"/>
</dbReference>
<dbReference type="InterPro" id="IPR009003">
    <property type="entry name" value="Peptidase_S1_PA"/>
</dbReference>
<dbReference type="GO" id="GO:0005576">
    <property type="term" value="C:extracellular region"/>
    <property type="evidence" value="ECO:0007669"/>
    <property type="project" value="UniProtKB-SubCell"/>
</dbReference>
<dbReference type="InterPro" id="IPR001254">
    <property type="entry name" value="Trypsin_dom"/>
</dbReference>
<feature type="compositionally biased region" description="Basic and acidic residues" evidence="7">
    <location>
        <begin position="483"/>
        <end position="498"/>
    </location>
</feature>
<keyword evidence="11" id="KW-1185">Reference proteome</keyword>
<evidence type="ECO:0000256" key="4">
    <source>
        <dbReference type="ARBA" id="ARBA00023157"/>
    </source>
</evidence>
<dbReference type="InterPro" id="IPR001314">
    <property type="entry name" value="Peptidase_S1A"/>
</dbReference>
<dbReference type="EMBL" id="CALOZG010000051">
    <property type="protein sequence ID" value="CAH4036022.1"/>
    <property type="molecule type" value="Genomic_DNA"/>
</dbReference>
<dbReference type="SUPFAM" id="SSF50494">
    <property type="entry name" value="Trypsin-like serine proteases"/>
    <property type="match status" value="1"/>
</dbReference>
<dbReference type="Gene3D" id="2.40.10.10">
    <property type="entry name" value="Trypsin-like serine proteases"/>
    <property type="match status" value="2"/>
</dbReference>
<proteinExistence type="inferred from homology"/>
<evidence type="ECO:0000256" key="8">
    <source>
        <dbReference type="SAM" id="SignalP"/>
    </source>
</evidence>
<evidence type="ECO:0000256" key="7">
    <source>
        <dbReference type="SAM" id="MobiDB-lite"/>
    </source>
</evidence>
<sequence length="515" mass="57828">MLLYTVLVLFCVSVSAQIRDYYYRLDSVCSVANEIDNSTVVGTCKELQYCTMAVKLITVNRIPPHLCYRDNKLAVSCCPTKDSLFKTGAFRQIFKSTTDNFIRNKNITCYYDGNQPMVCCGNTKPIEYREPKGCPRLPKGRVVTGSRKYDRVMSKCWNYQKHFNKCVTNADGSGFTRENTCGRPNTEVRTIGGEPAEPREFPHMAVLGTSNSDETIEKDIDWIAGGALLSDKFILTAGHALKNNDNMIRYALLGTLNKTDIRSGMLYTIIRLIPHNDYDSRMQINDIALIELDRRVQFSEFIRPICLPLPGMDLSSSPLTVAGWGVTEEKKRAEILLKVDVSQKSASACQQYDTNFRKFNSSTMICAKGAQLKNRNEYKDTCQGDSGSPVTMRSRDVSCSYIAIAVVSHGPECGSGAPAVYTKVEPFLDWIIDTVNTKTYAQSRQLLVFERINGSSMYFQDSLTNSSKQAINKANIVDVARRRMEEEDGRGGWKRRMEEEDGGGGWSREGEKDKA</sequence>
<dbReference type="CDD" id="cd00190">
    <property type="entry name" value="Tryp_SPc"/>
    <property type="match status" value="1"/>
</dbReference>
<dbReference type="InterPro" id="IPR043504">
    <property type="entry name" value="Peptidase_S1_PA_chymotrypsin"/>
</dbReference>
<feature type="signal peptide" evidence="8">
    <location>
        <begin position="1"/>
        <end position="16"/>
    </location>
</feature>
<comment type="subcellular location">
    <subcellularLocation>
        <location evidence="1">Secreted</location>
    </subcellularLocation>
</comment>
<dbReference type="InterPro" id="IPR051487">
    <property type="entry name" value="Ser/Thr_Proteases_Immune/Dev"/>
</dbReference>
<feature type="chain" id="PRO_5040319113" description="Peptidase S1 domain-containing protein" evidence="8">
    <location>
        <begin position="17"/>
        <end position="515"/>
    </location>
</feature>
<dbReference type="PANTHER" id="PTHR24256">
    <property type="entry name" value="TRYPTASE-RELATED"/>
    <property type="match status" value="1"/>
</dbReference>
<name>A0A9P0TRI9_PIEBR</name>
<keyword evidence="3 8" id="KW-0732">Signal</keyword>
<dbReference type="AlphaFoldDB" id="A0A9P0TRI9"/>
<dbReference type="PRINTS" id="PR00722">
    <property type="entry name" value="CHYMOTRYPSIN"/>
</dbReference>
<comment type="caution">
    <text evidence="10">The sequence shown here is derived from an EMBL/GenBank/DDBJ whole genome shotgun (WGS) entry which is preliminary data.</text>
</comment>
<dbReference type="SMART" id="SM00020">
    <property type="entry name" value="Tryp_SPc"/>
    <property type="match status" value="1"/>
</dbReference>
<keyword evidence="4" id="KW-1015">Disulfide bond</keyword>
<accession>A0A9P0TRI9</accession>
<gene>
    <name evidence="10" type="ORF">PIBRA_LOCUS11923</name>
</gene>
<reference evidence="10" key="1">
    <citation type="submission" date="2022-05" db="EMBL/GenBank/DDBJ databases">
        <authorList>
            <person name="Okamura Y."/>
        </authorList>
    </citation>
    <scope>NUCLEOTIDE SEQUENCE</scope>
</reference>